<dbReference type="HOGENOM" id="CLU_2630040_0_0_6"/>
<accession>N8YD54</accession>
<gene>
    <name evidence="1" type="ORF">F960_01269</name>
</gene>
<dbReference type="eggNOG" id="ENOG5032C85">
    <property type="taxonomic scope" value="Bacteria"/>
</dbReference>
<proteinExistence type="predicted"/>
<organism evidence="1 2">
    <name type="scientific">Acinetobacter gerneri DSM 14967 = CIP 107464 = MTCC 9824</name>
    <dbReference type="NCBI Taxonomy" id="1120926"/>
    <lineage>
        <taxon>Bacteria</taxon>
        <taxon>Pseudomonadati</taxon>
        <taxon>Pseudomonadota</taxon>
        <taxon>Gammaproteobacteria</taxon>
        <taxon>Moraxellales</taxon>
        <taxon>Moraxellaceae</taxon>
        <taxon>Acinetobacter</taxon>
    </lineage>
</organism>
<evidence type="ECO:0000313" key="2">
    <source>
        <dbReference type="Proteomes" id="UP000013117"/>
    </source>
</evidence>
<dbReference type="Proteomes" id="UP000013117">
    <property type="component" value="Unassembled WGS sequence"/>
</dbReference>
<name>N8YD54_9GAMM</name>
<dbReference type="AlphaFoldDB" id="N8YD54"/>
<keyword evidence="2" id="KW-1185">Reference proteome</keyword>
<evidence type="ECO:0000313" key="1">
    <source>
        <dbReference type="EMBL" id="ENV34531.1"/>
    </source>
</evidence>
<dbReference type="STRING" id="202952.GCA_000747725_00068"/>
<comment type="caution">
    <text evidence="1">The sequence shown here is derived from an EMBL/GenBank/DDBJ whole genome shotgun (WGS) entry which is preliminary data.</text>
</comment>
<dbReference type="EMBL" id="APPN01000054">
    <property type="protein sequence ID" value="ENV34531.1"/>
    <property type="molecule type" value="Genomic_DNA"/>
</dbReference>
<dbReference type="RefSeq" id="WP_004859216.1">
    <property type="nucleotide sequence ID" value="NZ_ASYY01000054.1"/>
</dbReference>
<reference evidence="1 2" key="1">
    <citation type="submission" date="2013-02" db="EMBL/GenBank/DDBJ databases">
        <title>The Genome Sequence of Acinetobacter gerneri CIP 107464.</title>
        <authorList>
            <consortium name="The Broad Institute Genome Sequencing Platform"/>
            <consortium name="The Broad Institute Genome Sequencing Center for Infectious Disease"/>
            <person name="Cerqueira G."/>
            <person name="Feldgarden M."/>
            <person name="Courvalin P."/>
            <person name="Perichon B."/>
            <person name="Grillot-Courvalin C."/>
            <person name="Clermont D."/>
            <person name="Rocha E."/>
            <person name="Yoon E.-J."/>
            <person name="Nemec A."/>
            <person name="Walker B."/>
            <person name="Young S.K."/>
            <person name="Zeng Q."/>
            <person name="Gargeya S."/>
            <person name="Fitzgerald M."/>
            <person name="Haas B."/>
            <person name="Abouelleil A."/>
            <person name="Alvarado L."/>
            <person name="Arachchi H.M."/>
            <person name="Berlin A.M."/>
            <person name="Chapman S.B."/>
            <person name="Dewar J."/>
            <person name="Goldberg J."/>
            <person name="Griggs A."/>
            <person name="Gujja S."/>
            <person name="Hansen M."/>
            <person name="Howarth C."/>
            <person name="Imamovic A."/>
            <person name="Larimer J."/>
            <person name="McCowan C."/>
            <person name="Murphy C."/>
            <person name="Neiman D."/>
            <person name="Pearson M."/>
            <person name="Priest M."/>
            <person name="Roberts A."/>
            <person name="Saif S."/>
            <person name="Shea T."/>
            <person name="Sisk P."/>
            <person name="Sykes S."/>
            <person name="Wortman J."/>
            <person name="Nusbaum C."/>
            <person name="Birren B."/>
        </authorList>
    </citation>
    <scope>NUCLEOTIDE SEQUENCE [LARGE SCALE GENOMIC DNA]</scope>
    <source>
        <strain evidence="1 2">CIP 107464</strain>
    </source>
</reference>
<sequence length="77" mass="9203">MVIHTVFKKRNMDSQDLLKQLNDLVKLSDEFPEQAMEQVEDFKVPKEFEPILKAVKEYVEVKYGDLYEFLVNLHKDQ</sequence>
<protein>
    <submittedName>
        <fullName evidence="1">Uncharacterized protein</fullName>
    </submittedName>
</protein>
<dbReference type="GeneID" id="84208671"/>
<dbReference type="PATRIC" id="fig|1120926.3.peg.1221"/>